<reference evidence="1" key="1">
    <citation type="submission" date="2022-04" db="EMBL/GenBank/DDBJ databases">
        <title>Chromosome-scale genome assembly of Holotrichia oblita Faldermann.</title>
        <authorList>
            <person name="Rongchong L."/>
        </authorList>
    </citation>
    <scope>NUCLEOTIDE SEQUENCE</scope>
    <source>
        <strain evidence="1">81SQS9</strain>
    </source>
</reference>
<protein>
    <submittedName>
        <fullName evidence="1">Polyserase-related</fullName>
    </submittedName>
</protein>
<accession>A0ACB9SQR4</accession>
<comment type="caution">
    <text evidence="1">The sequence shown here is derived from an EMBL/GenBank/DDBJ whole genome shotgun (WGS) entry which is preliminary data.</text>
</comment>
<gene>
    <name evidence="1" type="ORF">MML48_7g00009344</name>
</gene>
<evidence type="ECO:0000313" key="2">
    <source>
        <dbReference type="Proteomes" id="UP001056778"/>
    </source>
</evidence>
<proteinExistence type="predicted"/>
<dbReference type="Proteomes" id="UP001056778">
    <property type="component" value="Chromosome 7"/>
</dbReference>
<dbReference type="EMBL" id="CM043021">
    <property type="protein sequence ID" value="KAI4457463.1"/>
    <property type="molecule type" value="Genomic_DNA"/>
</dbReference>
<organism evidence="1 2">
    <name type="scientific">Holotrichia oblita</name>
    <name type="common">Chafer beetle</name>
    <dbReference type="NCBI Taxonomy" id="644536"/>
    <lineage>
        <taxon>Eukaryota</taxon>
        <taxon>Metazoa</taxon>
        <taxon>Ecdysozoa</taxon>
        <taxon>Arthropoda</taxon>
        <taxon>Hexapoda</taxon>
        <taxon>Insecta</taxon>
        <taxon>Pterygota</taxon>
        <taxon>Neoptera</taxon>
        <taxon>Endopterygota</taxon>
        <taxon>Coleoptera</taxon>
        <taxon>Polyphaga</taxon>
        <taxon>Scarabaeiformia</taxon>
        <taxon>Scarabaeidae</taxon>
        <taxon>Melolonthinae</taxon>
        <taxon>Holotrichia</taxon>
    </lineage>
</organism>
<keyword evidence="2" id="KW-1185">Reference proteome</keyword>
<name>A0ACB9SQR4_HOLOL</name>
<sequence>MQLLLIIANLFVSSICATSLSKISTDWRIIGGQDADIKNFKYQVYLSSKNGDFCGGSIIDRRWILTAGHCVNLKLKPEDYHIVAGTSTFDKIPSGTKYYISDIIRHKDYTNSGENENFSLINDIALLKLQKPIKLGPKVGVIKLDSETIPNGKPAVISGWGCQDPNNLTVTFGMKLKQLHISTAHCEKKCFNQDPTANICRIRRDNIGVCYGDSGSPLVNIKNGKQAGIASFVSPPCGNKAFDVFVKVATSLSKTDSDWRIFNGAFAAEDKFKYLISLRKAVENTHKCGGSIIHENWILTAAHCVFEDEEPDHYFVVADTKYLDYTGDRYNVSEIIIHPDFILTPDPNFKCQNDVALLKLSDRINGFGEKVELIKLEKEKIGLKQESVISGWGATTLHLISAFKLKYASVKTISCQEYIYPHVTTDCNICIHPNPTGGNPGSVWRGILVVP</sequence>
<evidence type="ECO:0000313" key="1">
    <source>
        <dbReference type="EMBL" id="KAI4457463.1"/>
    </source>
</evidence>